<dbReference type="FunFam" id="3.40.30.10:FF:000014">
    <property type="entry name" value="Tau class glutathione S-transferase"/>
    <property type="match status" value="1"/>
</dbReference>
<dbReference type="Gene3D" id="1.20.1050.10">
    <property type="match status" value="1"/>
</dbReference>
<dbReference type="SUPFAM" id="SSF47616">
    <property type="entry name" value="GST C-terminal domain-like"/>
    <property type="match status" value="1"/>
</dbReference>
<dbReference type="GO" id="GO:0004364">
    <property type="term" value="F:glutathione transferase activity"/>
    <property type="evidence" value="ECO:0007669"/>
    <property type="project" value="UniProtKB-UniRule"/>
</dbReference>
<proteinExistence type="inferred from homology"/>
<dbReference type="PROSITE" id="PS50404">
    <property type="entry name" value="GST_NTER"/>
    <property type="match status" value="1"/>
</dbReference>
<evidence type="ECO:0000313" key="7">
    <source>
        <dbReference type="Proteomes" id="UP000504607"/>
    </source>
</evidence>
<organism evidence="7 8">
    <name type="scientific">Elaeis guineensis var. tenera</name>
    <name type="common">Oil palm</name>
    <dbReference type="NCBI Taxonomy" id="51953"/>
    <lineage>
        <taxon>Eukaryota</taxon>
        <taxon>Viridiplantae</taxon>
        <taxon>Streptophyta</taxon>
        <taxon>Embryophyta</taxon>
        <taxon>Tracheophyta</taxon>
        <taxon>Spermatophyta</taxon>
        <taxon>Magnoliopsida</taxon>
        <taxon>Liliopsida</taxon>
        <taxon>Arecaceae</taxon>
        <taxon>Arecoideae</taxon>
        <taxon>Cocoseae</taxon>
        <taxon>Elaeidinae</taxon>
        <taxon>Elaeis</taxon>
    </lineage>
</organism>
<comment type="function">
    <text evidence="1">Conjugation of reduced glutathione to a wide number of exogenous and endogenous hydrophobic electrophiles.</text>
</comment>
<dbReference type="PANTHER" id="PTHR11260">
    <property type="entry name" value="GLUTATHIONE S-TRANSFERASE, GST, SUPERFAMILY, GST DOMAIN CONTAINING"/>
    <property type="match status" value="1"/>
</dbReference>
<keyword evidence="2 4" id="KW-0808">Transferase</keyword>
<dbReference type="KEGG" id="egu:105034965"/>
<evidence type="ECO:0000259" key="6">
    <source>
        <dbReference type="PROSITE" id="PS50405"/>
    </source>
</evidence>
<comment type="similarity">
    <text evidence="4">Belongs to the GST superfamily.</text>
</comment>
<evidence type="ECO:0000256" key="4">
    <source>
        <dbReference type="RuleBase" id="RU369102"/>
    </source>
</evidence>
<gene>
    <name evidence="8" type="primary">LOC105034965</name>
</gene>
<dbReference type="InterPro" id="IPR036282">
    <property type="entry name" value="Glutathione-S-Trfase_C_sf"/>
</dbReference>
<evidence type="ECO:0000313" key="8">
    <source>
        <dbReference type="RefSeq" id="XP_010908632.1"/>
    </source>
</evidence>
<evidence type="ECO:0000256" key="3">
    <source>
        <dbReference type="ARBA" id="ARBA00047960"/>
    </source>
</evidence>
<dbReference type="Pfam" id="PF13410">
    <property type="entry name" value="GST_C_2"/>
    <property type="match status" value="1"/>
</dbReference>
<dbReference type="GO" id="GO:0005829">
    <property type="term" value="C:cytosol"/>
    <property type="evidence" value="ECO:0007669"/>
    <property type="project" value="UniProtKB-SubCell"/>
</dbReference>
<dbReference type="Pfam" id="PF02798">
    <property type="entry name" value="GST_N"/>
    <property type="match status" value="1"/>
</dbReference>
<feature type="domain" description="GST C-terminal" evidence="6">
    <location>
        <begin position="91"/>
        <end position="221"/>
    </location>
</feature>
<dbReference type="InParanoid" id="A0A6I9QHP2"/>
<dbReference type="CDD" id="cd03185">
    <property type="entry name" value="GST_C_Tau"/>
    <property type="match status" value="1"/>
</dbReference>
<accession>A0A6I9QHP2</accession>
<dbReference type="Gene3D" id="3.40.30.10">
    <property type="entry name" value="Glutaredoxin"/>
    <property type="match status" value="1"/>
</dbReference>
<dbReference type="SFLD" id="SFLDG01152">
    <property type="entry name" value="Main.3:_Omega-_and_Tau-like"/>
    <property type="match status" value="1"/>
</dbReference>
<evidence type="ECO:0000259" key="5">
    <source>
        <dbReference type="PROSITE" id="PS50404"/>
    </source>
</evidence>
<protein>
    <recommendedName>
        <fullName evidence="4">Glutathione S-transferase</fullName>
        <ecNumber evidence="4">2.5.1.18</ecNumber>
    </recommendedName>
</protein>
<dbReference type="GeneID" id="105034965"/>
<dbReference type="SFLD" id="SFLDG00358">
    <property type="entry name" value="Main_(cytGST)"/>
    <property type="match status" value="1"/>
</dbReference>
<dbReference type="FunFam" id="1.20.1050.10:FF:000018">
    <property type="entry name" value="Glutathione S-transferase U20"/>
    <property type="match status" value="1"/>
</dbReference>
<reference evidence="8" key="1">
    <citation type="submission" date="2025-08" db="UniProtKB">
        <authorList>
            <consortium name="RefSeq"/>
        </authorList>
    </citation>
    <scope>IDENTIFICATION</scope>
</reference>
<name>A0A6I9QHP2_ELAGV</name>
<dbReference type="InterPro" id="IPR045074">
    <property type="entry name" value="GST_C_Tau"/>
</dbReference>
<evidence type="ECO:0000256" key="1">
    <source>
        <dbReference type="ARBA" id="ARBA00003701"/>
    </source>
</evidence>
<dbReference type="OrthoDB" id="202840at2759"/>
<keyword evidence="7" id="KW-1185">Reference proteome</keyword>
<dbReference type="SFLD" id="SFLDS00019">
    <property type="entry name" value="Glutathione_Transferase_(cytos"/>
    <property type="match status" value="1"/>
</dbReference>
<evidence type="ECO:0000256" key="2">
    <source>
        <dbReference type="ARBA" id="ARBA00022679"/>
    </source>
</evidence>
<dbReference type="Proteomes" id="UP000504607">
    <property type="component" value="Unplaced"/>
</dbReference>
<dbReference type="InterPro" id="IPR010987">
    <property type="entry name" value="Glutathione-S-Trfase_C-like"/>
</dbReference>
<dbReference type="InterPro" id="IPR040079">
    <property type="entry name" value="Glutathione_S-Trfase"/>
</dbReference>
<dbReference type="InterPro" id="IPR004045">
    <property type="entry name" value="Glutathione_S-Trfase_N"/>
</dbReference>
<dbReference type="RefSeq" id="XP_010908632.1">
    <property type="nucleotide sequence ID" value="XM_010910330.3"/>
</dbReference>
<dbReference type="AlphaFoldDB" id="A0A6I9QHP2"/>
<sequence length="222" mass="25413">MSKKDEVVMLDFWGSPFATRVKIALEEKGIEFEAREEKDLLRNKSELLLQCNPIYKKVPVLLHNGKPLCESLVILSYIDEMWPSPPLLPTSPYDRSVAKFWADFVDKKVFDGGKEIWTSKGDALDVAKKGFEESLRLLEGALGEREFFGGEKFGFVDIVLIPHTPWFYAYEQFGGFKVEDQCPKLSAWMKRCLGRESVAKVLPDPAKVHELICMFRKMNGIE</sequence>
<dbReference type="CDD" id="cd03058">
    <property type="entry name" value="GST_N_Tau"/>
    <property type="match status" value="1"/>
</dbReference>
<dbReference type="GO" id="GO:0006749">
    <property type="term" value="P:glutathione metabolic process"/>
    <property type="evidence" value="ECO:0007669"/>
    <property type="project" value="InterPro"/>
</dbReference>
<comment type="function">
    <text evidence="4">Is involved in the conjugation of reduced glutathione to a wide number of exogenous and endogenous hydrophobic electrophiles.</text>
</comment>
<dbReference type="InterPro" id="IPR036249">
    <property type="entry name" value="Thioredoxin-like_sf"/>
</dbReference>
<dbReference type="SUPFAM" id="SSF52833">
    <property type="entry name" value="Thioredoxin-like"/>
    <property type="match status" value="1"/>
</dbReference>
<keyword evidence="4" id="KW-0963">Cytoplasm</keyword>
<dbReference type="InterPro" id="IPR045073">
    <property type="entry name" value="Omega/Tau-like"/>
</dbReference>
<comment type="catalytic activity">
    <reaction evidence="3 4">
        <text>RX + glutathione = an S-substituted glutathione + a halide anion + H(+)</text>
        <dbReference type="Rhea" id="RHEA:16437"/>
        <dbReference type="ChEBI" id="CHEBI:15378"/>
        <dbReference type="ChEBI" id="CHEBI:16042"/>
        <dbReference type="ChEBI" id="CHEBI:17792"/>
        <dbReference type="ChEBI" id="CHEBI:57925"/>
        <dbReference type="ChEBI" id="CHEBI:90779"/>
        <dbReference type="EC" id="2.5.1.18"/>
    </reaction>
</comment>
<dbReference type="PANTHER" id="PTHR11260:SF547">
    <property type="entry name" value="GLUTATHIONE S-TRANSFERASE"/>
    <property type="match status" value="1"/>
</dbReference>
<comment type="subcellular location">
    <subcellularLocation>
        <location evidence="4">Cytoplasm</location>
        <location evidence="4">Cytosol</location>
    </subcellularLocation>
</comment>
<feature type="domain" description="GST N-terminal" evidence="5">
    <location>
        <begin position="5"/>
        <end position="86"/>
    </location>
</feature>
<dbReference type="EC" id="2.5.1.18" evidence="4"/>
<dbReference type="PROSITE" id="PS50405">
    <property type="entry name" value="GST_CTER"/>
    <property type="match status" value="1"/>
</dbReference>